<keyword evidence="3" id="KW-0479">Metal-binding</keyword>
<evidence type="ECO:0000256" key="6">
    <source>
        <dbReference type="ARBA" id="ARBA00023211"/>
    </source>
</evidence>
<keyword evidence="5" id="KW-0460">Magnesium</keyword>
<comment type="caution">
    <text evidence="8">The sequence shown here is derived from an EMBL/GenBank/DDBJ whole genome shotgun (WGS) entry which is preliminary data.</text>
</comment>
<keyword evidence="9" id="KW-1185">Reference proteome</keyword>
<dbReference type="GO" id="GO:0005739">
    <property type="term" value="C:mitochondrion"/>
    <property type="evidence" value="ECO:0007669"/>
    <property type="project" value="TreeGrafter"/>
</dbReference>
<evidence type="ECO:0000259" key="7">
    <source>
        <dbReference type="PROSITE" id="PS51462"/>
    </source>
</evidence>
<dbReference type="EMBL" id="AWSO01000151">
    <property type="protein sequence ID" value="ESK94159.1"/>
    <property type="molecule type" value="Genomic_DNA"/>
</dbReference>
<dbReference type="GO" id="GO:0046872">
    <property type="term" value="F:metal ion binding"/>
    <property type="evidence" value="ECO:0007669"/>
    <property type="project" value="UniProtKB-KW"/>
</dbReference>
<dbReference type="PANTHER" id="PTHR12318:SF0">
    <property type="entry name" value="ACYL-COENZYME A DIPHOSPHATASE NUDT19"/>
    <property type="match status" value="1"/>
</dbReference>
<dbReference type="InterPro" id="IPR000086">
    <property type="entry name" value="NUDIX_hydrolase_dom"/>
</dbReference>
<protein>
    <submittedName>
        <fullName evidence="8">Nudix family</fullName>
    </submittedName>
</protein>
<evidence type="ECO:0000256" key="4">
    <source>
        <dbReference type="ARBA" id="ARBA00022801"/>
    </source>
</evidence>
<dbReference type="Pfam" id="PF00293">
    <property type="entry name" value="NUDIX"/>
    <property type="match status" value="1"/>
</dbReference>
<accession>V2YR80</accession>
<keyword evidence="4" id="KW-0378">Hydrolase</keyword>
<reference evidence="8 9" key="1">
    <citation type="journal article" date="2014" name="BMC Genomics">
        <title>Genome and secretome analysis of the hemibiotrophic fungal pathogen, Moniliophthora roreri, which causes frosty pod rot disease of cacao: mechanisms of the biotrophic and necrotrophic phases.</title>
        <authorList>
            <person name="Meinhardt L.W."/>
            <person name="Costa G.G.L."/>
            <person name="Thomazella D.P.T."/>
            <person name="Teixeira P.J.P.L."/>
            <person name="Carazzolle M.F."/>
            <person name="Schuster S.C."/>
            <person name="Carlson J.E."/>
            <person name="Guiltinan M.J."/>
            <person name="Mieczkowski P."/>
            <person name="Farmer A."/>
            <person name="Ramaraj T."/>
            <person name="Crozier J."/>
            <person name="Davis R.E."/>
            <person name="Shao J."/>
            <person name="Melnick R.L."/>
            <person name="Pereira G.A.G."/>
            <person name="Bailey B.A."/>
        </authorList>
    </citation>
    <scope>NUCLEOTIDE SEQUENCE [LARGE SCALE GENOMIC DNA]</scope>
    <source>
        <strain evidence="8 9">MCA 2997</strain>
    </source>
</reference>
<evidence type="ECO:0000256" key="1">
    <source>
        <dbReference type="ARBA" id="ARBA00001936"/>
    </source>
</evidence>
<evidence type="ECO:0000313" key="9">
    <source>
        <dbReference type="Proteomes" id="UP000017559"/>
    </source>
</evidence>
<evidence type="ECO:0000256" key="2">
    <source>
        <dbReference type="ARBA" id="ARBA00001946"/>
    </source>
</evidence>
<organism evidence="8 9">
    <name type="scientific">Moniliophthora roreri (strain MCA 2997)</name>
    <name type="common">Cocoa frosty pod rot fungus</name>
    <name type="synonym">Crinipellis roreri</name>
    <dbReference type="NCBI Taxonomy" id="1381753"/>
    <lineage>
        <taxon>Eukaryota</taxon>
        <taxon>Fungi</taxon>
        <taxon>Dikarya</taxon>
        <taxon>Basidiomycota</taxon>
        <taxon>Agaricomycotina</taxon>
        <taxon>Agaricomycetes</taxon>
        <taxon>Agaricomycetidae</taxon>
        <taxon>Agaricales</taxon>
        <taxon>Marasmiineae</taxon>
        <taxon>Marasmiaceae</taxon>
        <taxon>Moniliophthora</taxon>
    </lineage>
</organism>
<evidence type="ECO:0000313" key="8">
    <source>
        <dbReference type="EMBL" id="ESK94159.1"/>
    </source>
</evidence>
<dbReference type="Gene3D" id="3.90.79.10">
    <property type="entry name" value="Nucleoside Triphosphate Pyrophosphohydrolase"/>
    <property type="match status" value="1"/>
</dbReference>
<sequence>MRYSTAYTPLRTLSRIQLVAFLAKPTFKFRFSSMSAPKSKAPVVPRPSASLIVVNERNEVLLVQRNLQATAFAGVTVFPGGNYDKSQDESFQMTAIRETFEESGLLIASPKGPGGRMPPDSVLDEARHTIHSQKLPFRTFLNEHGLKADTESLMPFTEWITPVGPPRRFHARFYVFFLPSASSAGFTSGNKQERLPKPDGGQEVIRARFLRPESAIAEFNAQKITFMPPQYYILHTLSSILVGDKNTMEQREKVRQLAYGKFGRMIINPRRMQGSEDSAGPGVLTYEGDETRGGSKGRLHRVLVVTAKGGITQKIELHRNFDIFTEIEEKAFQSQSKL</sequence>
<dbReference type="InterPro" id="IPR039121">
    <property type="entry name" value="NUDT19"/>
</dbReference>
<dbReference type="GO" id="GO:0016818">
    <property type="term" value="F:hydrolase activity, acting on acid anhydrides, in phosphorus-containing anhydrides"/>
    <property type="evidence" value="ECO:0007669"/>
    <property type="project" value="InterPro"/>
</dbReference>
<dbReference type="PANTHER" id="PTHR12318">
    <property type="entry name" value="TESTOSTERONE-REGULATED PROTEIN RP2"/>
    <property type="match status" value="1"/>
</dbReference>
<proteinExistence type="predicted"/>
<dbReference type="CDD" id="cd18870">
    <property type="entry name" value="NUDIX_AcylCoAdiphos_Nudt19"/>
    <property type="match status" value="1"/>
</dbReference>
<evidence type="ECO:0000256" key="5">
    <source>
        <dbReference type="ARBA" id="ARBA00022842"/>
    </source>
</evidence>
<dbReference type="KEGG" id="mrr:Moror_8359"/>
<gene>
    <name evidence="8" type="ORF">Moror_8359</name>
</gene>
<evidence type="ECO:0000256" key="3">
    <source>
        <dbReference type="ARBA" id="ARBA00022723"/>
    </source>
</evidence>
<comment type="cofactor">
    <cofactor evidence="2">
        <name>Mg(2+)</name>
        <dbReference type="ChEBI" id="CHEBI:18420"/>
    </cofactor>
</comment>
<dbReference type="AlphaFoldDB" id="V2YR80"/>
<dbReference type="InterPro" id="IPR015797">
    <property type="entry name" value="NUDIX_hydrolase-like_dom_sf"/>
</dbReference>
<dbReference type="Proteomes" id="UP000017559">
    <property type="component" value="Unassembled WGS sequence"/>
</dbReference>
<dbReference type="OrthoDB" id="1695362at2759"/>
<keyword evidence="6" id="KW-0464">Manganese</keyword>
<dbReference type="HOGENOM" id="CLU_018689_0_0_1"/>
<name>V2YR80_MONRO</name>
<dbReference type="SUPFAM" id="SSF55811">
    <property type="entry name" value="Nudix"/>
    <property type="match status" value="1"/>
</dbReference>
<dbReference type="STRING" id="1381753.V2YR80"/>
<feature type="domain" description="Nudix hydrolase" evidence="7">
    <location>
        <begin position="44"/>
        <end position="232"/>
    </location>
</feature>
<dbReference type="PROSITE" id="PS51462">
    <property type="entry name" value="NUDIX"/>
    <property type="match status" value="1"/>
</dbReference>
<comment type="cofactor">
    <cofactor evidence="1">
        <name>Mn(2+)</name>
        <dbReference type="ChEBI" id="CHEBI:29035"/>
    </cofactor>
</comment>